<keyword evidence="9 24" id="KW-0347">Helicase</keyword>
<comment type="similarity">
    <text evidence="3">Belongs to the DEAD box helicase family. DEAH subfamily. DDX11/CHL1 sub-subfamily.</text>
</comment>
<evidence type="ECO:0000256" key="8">
    <source>
        <dbReference type="ARBA" id="ARBA00022801"/>
    </source>
</evidence>
<evidence type="ECO:0000259" key="23">
    <source>
        <dbReference type="PROSITE" id="PS51193"/>
    </source>
</evidence>
<dbReference type="InterPro" id="IPR027417">
    <property type="entry name" value="P-loop_NTPase"/>
</dbReference>
<accession>A0AA43QGC6</accession>
<feature type="region of interest" description="Disordered" evidence="22">
    <location>
        <begin position="619"/>
        <end position="641"/>
    </location>
</feature>
<evidence type="ECO:0000256" key="19">
    <source>
        <dbReference type="ARBA" id="ARBA00045008"/>
    </source>
</evidence>
<comment type="caution">
    <text evidence="24">The sequence shown here is derived from an EMBL/GenBank/DDBJ whole genome shotgun (WGS) entry which is preliminary data.</text>
</comment>
<dbReference type="InterPro" id="IPR010614">
    <property type="entry name" value="RAD3-like_helicase_DEAD"/>
</dbReference>
<comment type="function">
    <text evidence="20">ATP-dependent DNA helicase important for chromosome transmission and normal cell cycle progression in G(2)/M. May have a role in changing DNA topology to allow the loading of proteins involved in maintaining sister chromatid cohesion in the vicinity of the centromeres. Has a specific role in chromosome segregation during meiosis II.</text>
</comment>
<feature type="domain" description="Helicase ATP-binding" evidence="23">
    <location>
        <begin position="1"/>
        <end position="379"/>
    </location>
</feature>
<protein>
    <recommendedName>
        <fullName evidence="5">ATP-dependent DNA helicase CHL1</fullName>
        <ecNumber evidence="17">5.6.2.3</ecNumber>
    </recommendedName>
    <alternativeName>
        <fullName evidence="4">ATP-dependent DNA helicase chl1</fullName>
    </alternativeName>
    <alternativeName>
        <fullName evidence="16">Chromosome loss protein 1</fullName>
    </alternativeName>
    <alternativeName>
        <fullName evidence="18 19">DNA 5'-3' helicase CHL1</fullName>
    </alternativeName>
</protein>
<keyword evidence="7" id="KW-0547">Nucleotide-binding</keyword>
<dbReference type="Pfam" id="PF06733">
    <property type="entry name" value="DEAD_2"/>
    <property type="match status" value="1"/>
</dbReference>
<evidence type="ECO:0000256" key="4">
    <source>
        <dbReference type="ARBA" id="ARBA00016387"/>
    </source>
</evidence>
<dbReference type="GO" id="GO:0005524">
    <property type="term" value="F:ATP binding"/>
    <property type="evidence" value="ECO:0007669"/>
    <property type="project" value="UniProtKB-KW"/>
</dbReference>
<evidence type="ECO:0000313" key="24">
    <source>
        <dbReference type="EMBL" id="MDI1485124.1"/>
    </source>
</evidence>
<keyword evidence="11" id="KW-0408">Iron</keyword>
<dbReference type="InterPro" id="IPR045028">
    <property type="entry name" value="DinG/Rad3-like"/>
</dbReference>
<keyword evidence="25" id="KW-1185">Reference proteome</keyword>
<evidence type="ECO:0000256" key="13">
    <source>
        <dbReference type="ARBA" id="ARBA00023235"/>
    </source>
</evidence>
<evidence type="ECO:0000256" key="5">
    <source>
        <dbReference type="ARBA" id="ARBA00017386"/>
    </source>
</evidence>
<dbReference type="SMART" id="SM00491">
    <property type="entry name" value="HELICc2"/>
    <property type="match status" value="1"/>
</dbReference>
<dbReference type="InterPro" id="IPR013020">
    <property type="entry name" value="Rad3/Chl1-like"/>
</dbReference>
<dbReference type="GO" id="GO:0006139">
    <property type="term" value="P:nucleobase-containing compound metabolic process"/>
    <property type="evidence" value="ECO:0007669"/>
    <property type="project" value="InterPro"/>
</dbReference>
<keyword evidence="6" id="KW-0479">Metal-binding</keyword>
<evidence type="ECO:0000256" key="14">
    <source>
        <dbReference type="ARBA" id="ARBA00023242"/>
    </source>
</evidence>
<evidence type="ECO:0000256" key="12">
    <source>
        <dbReference type="ARBA" id="ARBA00023014"/>
    </source>
</evidence>
<dbReference type="GO" id="GO:0043139">
    <property type="term" value="F:5'-3' DNA helicase activity"/>
    <property type="evidence" value="ECO:0007669"/>
    <property type="project" value="UniProtKB-EC"/>
</dbReference>
<dbReference type="GO" id="GO:0016818">
    <property type="term" value="F:hydrolase activity, acting on acid anhydrides, in phosphorus-containing anhydrides"/>
    <property type="evidence" value="ECO:0007669"/>
    <property type="project" value="InterPro"/>
</dbReference>
<dbReference type="NCBIfam" id="TIGR00604">
    <property type="entry name" value="rad3"/>
    <property type="match status" value="1"/>
</dbReference>
<dbReference type="Gene3D" id="3.40.50.300">
    <property type="entry name" value="P-loop containing nucleotide triphosphate hydrolases"/>
    <property type="match status" value="2"/>
</dbReference>
<dbReference type="InterPro" id="IPR006554">
    <property type="entry name" value="Helicase-like_DEXD_c2"/>
</dbReference>
<dbReference type="InterPro" id="IPR014013">
    <property type="entry name" value="Helic_SF1/SF2_ATP-bd_DinG/Rad3"/>
</dbReference>
<organism evidence="24 25">
    <name type="scientific">Ramalina farinacea</name>
    <dbReference type="NCBI Taxonomy" id="258253"/>
    <lineage>
        <taxon>Eukaryota</taxon>
        <taxon>Fungi</taxon>
        <taxon>Dikarya</taxon>
        <taxon>Ascomycota</taxon>
        <taxon>Pezizomycotina</taxon>
        <taxon>Lecanoromycetes</taxon>
        <taxon>OSLEUM clade</taxon>
        <taxon>Lecanoromycetidae</taxon>
        <taxon>Lecanorales</taxon>
        <taxon>Lecanorineae</taxon>
        <taxon>Ramalinaceae</taxon>
        <taxon>Ramalina</taxon>
    </lineage>
</organism>
<dbReference type="GO" id="GO:0005634">
    <property type="term" value="C:nucleus"/>
    <property type="evidence" value="ECO:0007669"/>
    <property type="project" value="UniProtKB-SubCell"/>
</dbReference>
<dbReference type="GO" id="GO:0003677">
    <property type="term" value="F:DNA binding"/>
    <property type="evidence" value="ECO:0007669"/>
    <property type="project" value="InterPro"/>
</dbReference>
<dbReference type="Proteomes" id="UP001161017">
    <property type="component" value="Unassembled WGS sequence"/>
</dbReference>
<dbReference type="SMART" id="SM00488">
    <property type="entry name" value="DEXDc2"/>
    <property type="match status" value="1"/>
</dbReference>
<keyword evidence="12" id="KW-0411">Iron-sulfur</keyword>
<evidence type="ECO:0000256" key="17">
    <source>
        <dbReference type="ARBA" id="ARBA00044969"/>
    </source>
</evidence>
<comment type="subcellular location">
    <subcellularLocation>
        <location evidence="2">Nucleus</location>
    </subcellularLocation>
</comment>
<evidence type="ECO:0000256" key="9">
    <source>
        <dbReference type="ARBA" id="ARBA00022806"/>
    </source>
</evidence>
<dbReference type="GO" id="GO:0046872">
    <property type="term" value="F:metal ion binding"/>
    <property type="evidence" value="ECO:0007669"/>
    <property type="project" value="UniProtKB-KW"/>
</dbReference>
<evidence type="ECO:0000256" key="6">
    <source>
        <dbReference type="ARBA" id="ARBA00022723"/>
    </source>
</evidence>
<evidence type="ECO:0000256" key="11">
    <source>
        <dbReference type="ARBA" id="ARBA00023004"/>
    </source>
</evidence>
<dbReference type="GO" id="GO:0034085">
    <property type="term" value="P:establishment of sister chromatid cohesion"/>
    <property type="evidence" value="ECO:0007669"/>
    <property type="project" value="TreeGrafter"/>
</dbReference>
<dbReference type="PANTHER" id="PTHR11472">
    <property type="entry name" value="DNA REPAIR DEAD HELICASE RAD3/XP-D SUBFAMILY MEMBER"/>
    <property type="match status" value="1"/>
</dbReference>
<dbReference type="AlphaFoldDB" id="A0AA43QGC6"/>
<dbReference type="EMBL" id="JAPUFD010000001">
    <property type="protein sequence ID" value="MDI1485124.1"/>
    <property type="molecule type" value="Genomic_DNA"/>
</dbReference>
<keyword evidence="10" id="KW-0067">ATP-binding</keyword>
<dbReference type="CDD" id="cd18788">
    <property type="entry name" value="SF2_C_XPD"/>
    <property type="match status" value="1"/>
</dbReference>
<comment type="catalytic activity">
    <reaction evidence="21">
        <text>ATP + H2O = ADP + phosphate + H(+)</text>
        <dbReference type="Rhea" id="RHEA:13065"/>
        <dbReference type="ChEBI" id="CHEBI:15377"/>
        <dbReference type="ChEBI" id="CHEBI:15378"/>
        <dbReference type="ChEBI" id="CHEBI:30616"/>
        <dbReference type="ChEBI" id="CHEBI:43474"/>
        <dbReference type="ChEBI" id="CHEBI:456216"/>
        <dbReference type="EC" id="5.6.2.3"/>
    </reaction>
</comment>
<evidence type="ECO:0000256" key="2">
    <source>
        <dbReference type="ARBA" id="ARBA00004123"/>
    </source>
</evidence>
<dbReference type="PROSITE" id="PS51193">
    <property type="entry name" value="HELICASE_ATP_BIND_2"/>
    <property type="match status" value="1"/>
</dbReference>
<proteinExistence type="inferred from homology"/>
<keyword evidence="14" id="KW-0539">Nucleus</keyword>
<feature type="compositionally biased region" description="Polar residues" evidence="22">
    <location>
        <begin position="619"/>
        <end position="631"/>
    </location>
</feature>
<evidence type="ECO:0000256" key="20">
    <source>
        <dbReference type="ARBA" id="ARBA00045702"/>
    </source>
</evidence>
<evidence type="ECO:0000256" key="18">
    <source>
        <dbReference type="ARBA" id="ARBA00044998"/>
    </source>
</evidence>
<feature type="region of interest" description="Disordered" evidence="22">
    <location>
        <begin position="59"/>
        <end position="97"/>
    </location>
</feature>
<keyword evidence="8 24" id="KW-0378">Hydrolase</keyword>
<evidence type="ECO:0000256" key="21">
    <source>
        <dbReference type="ARBA" id="ARBA00048954"/>
    </source>
</evidence>
<evidence type="ECO:0000256" key="22">
    <source>
        <dbReference type="SAM" id="MobiDB-lite"/>
    </source>
</evidence>
<reference evidence="24" key="1">
    <citation type="journal article" date="2023" name="Genome Biol. Evol.">
        <title>First Whole Genome Sequence and Flow Cytometry Genome Size Data for the Lichen-Forming Fungus Ramalina farinacea (Ascomycota).</title>
        <authorList>
            <person name="Llewellyn T."/>
            <person name="Mian S."/>
            <person name="Hill R."/>
            <person name="Leitch I.J."/>
            <person name="Gaya E."/>
        </authorList>
    </citation>
    <scope>NUCLEOTIDE SEQUENCE</scope>
    <source>
        <strain evidence="24">LIQ254RAFAR</strain>
    </source>
</reference>
<evidence type="ECO:0000256" key="15">
    <source>
        <dbReference type="ARBA" id="ARBA00023306"/>
    </source>
</evidence>
<evidence type="ECO:0000256" key="10">
    <source>
        <dbReference type="ARBA" id="ARBA00022840"/>
    </source>
</evidence>
<dbReference type="GO" id="GO:0051536">
    <property type="term" value="F:iron-sulfur cluster binding"/>
    <property type="evidence" value="ECO:0007669"/>
    <property type="project" value="UniProtKB-KW"/>
</dbReference>
<evidence type="ECO:0000256" key="7">
    <source>
        <dbReference type="ARBA" id="ARBA00022741"/>
    </source>
</evidence>
<dbReference type="PANTHER" id="PTHR11472:SF41">
    <property type="entry name" value="ATP-DEPENDENT DNA HELICASE DDX11-RELATED"/>
    <property type="match status" value="1"/>
</dbReference>
<keyword evidence="15" id="KW-0131">Cell cycle</keyword>
<evidence type="ECO:0000256" key="3">
    <source>
        <dbReference type="ARBA" id="ARBA00008435"/>
    </source>
</evidence>
<keyword evidence="13" id="KW-0413">Isomerase</keyword>
<comment type="cofactor">
    <cofactor evidence="1">
        <name>[4Fe-4S] cluster</name>
        <dbReference type="ChEBI" id="CHEBI:49883"/>
    </cofactor>
</comment>
<evidence type="ECO:0000256" key="16">
    <source>
        <dbReference type="ARBA" id="ARBA00029709"/>
    </source>
</evidence>
<dbReference type="EC" id="5.6.2.3" evidence="17"/>
<evidence type="ECO:0000313" key="25">
    <source>
        <dbReference type="Proteomes" id="UP001161017"/>
    </source>
</evidence>
<sequence length="821" mass="91280">MKDGQIGIFESPTGTESEFIVQNDLAEEDEEPAWVRDHTKVQRKTAAIEQRSALEKRLQAIRAEAVHHNQPSEQQQRPRKKYKPKAIEPSSDAAESQFALDDYDSEVEQESSKVRQSVNDHGVSSANLELMEKLGLAFKSPGNDDAPPVDEVKVYFCSRTHSQLSQFVREVRRVDLPRPPWAGKLDPSDNVTPDEKLTVKHLPLGSRKNLCINPQVSGLGSAAAINDRCLELQQPDTLRENKCAYLPKDESESLVNAFRDHTLATIRDIEDLGDLGKELGICPYYASRASIKPSEVRPSIRILSSSAREALGLPVKGHVVIIDEAHNLMDTILSIHSISITFIQLKNCRTSLGIYLQKFRNRLKGKNRVYVAQLVRLLDSISACLASKTDTQIGSDGIISIADLMAGKGVDQVNLYKLMQYLQESKLARKVEGYMQHEEQAAATDPKSSGKQTRSSSMPVLNHIQSFLYTLTNPATEGRFFYERIDNGDLALKYMLLDPTYHFKDIVEDARAVILAGGTMSPMDDYARHLFAYVDPGRLKTWSCGHIIPPENLIAMPVAIASDGTSFEFTFEKRSSTQVLDALGESLISLAARVPDGMVVFFPSYAYLDQVVNRWKIPSSSQIQPGNNKTTSASSSSPSSIWHRLTSQKPIFQESKTSTGTVEDVLTAYSLSISQPNSRGGLLLSVIGGKLSEGINFSDALGRCVVVVGLPFPNTHSAQWKAKLEYIEQSAAKRGENGKEASREFYENACMRAVNQCVGRVIRHKGDYAAILLMDRRYAGEGGRIQGKLPGWIRDRLVNDARRFGEVEGRLREFFEGKRRA</sequence>
<dbReference type="Pfam" id="PF13307">
    <property type="entry name" value="Helicase_C_2"/>
    <property type="match status" value="1"/>
</dbReference>
<dbReference type="FunFam" id="3.40.50.300:FF:001372">
    <property type="entry name" value="ATP-dependent DNA helicase chl1"/>
    <property type="match status" value="1"/>
</dbReference>
<name>A0AA43QGC6_9LECA</name>
<gene>
    <name evidence="24" type="primary">CHL1</name>
    <name evidence="24" type="ORF">OHK93_000259</name>
</gene>
<evidence type="ECO:0000256" key="1">
    <source>
        <dbReference type="ARBA" id="ARBA00001966"/>
    </source>
</evidence>
<dbReference type="InterPro" id="IPR006555">
    <property type="entry name" value="ATP-dep_Helicase_C"/>
</dbReference>